<dbReference type="AlphaFoldDB" id="A0A3B3X6K9"/>
<evidence type="ECO:0008006" key="5">
    <source>
        <dbReference type="Google" id="ProtNLM"/>
    </source>
</evidence>
<dbReference type="PANTHER" id="PTHR33663">
    <property type="entry name" value="COILED-COIL DOMAIN-CONTAINING PROTEIN 177"/>
    <property type="match status" value="1"/>
</dbReference>
<feature type="compositionally biased region" description="Basic and acidic residues" evidence="2">
    <location>
        <begin position="222"/>
        <end position="235"/>
    </location>
</feature>
<proteinExistence type="predicted"/>
<dbReference type="STRING" id="48701.ENSPMEP00000010579"/>
<feature type="region of interest" description="Disordered" evidence="2">
    <location>
        <begin position="387"/>
        <end position="414"/>
    </location>
</feature>
<feature type="compositionally biased region" description="Basic residues" evidence="2">
    <location>
        <begin position="459"/>
        <end position="473"/>
    </location>
</feature>
<dbReference type="PANTHER" id="PTHR33663:SF3">
    <property type="entry name" value="COILED-COIL DOMAIN-CONTAINING PROTEIN 185"/>
    <property type="match status" value="1"/>
</dbReference>
<reference evidence="3" key="2">
    <citation type="submission" date="2025-09" db="UniProtKB">
        <authorList>
            <consortium name="Ensembl"/>
        </authorList>
    </citation>
    <scope>IDENTIFICATION</scope>
</reference>
<dbReference type="Ensembl" id="ENSPMET00000031050.1">
    <property type="protein sequence ID" value="ENSPMEP00000010579.1"/>
    <property type="gene ID" value="ENSPMEG00000012539.1"/>
</dbReference>
<evidence type="ECO:0000256" key="2">
    <source>
        <dbReference type="SAM" id="MobiDB-lite"/>
    </source>
</evidence>
<feature type="region of interest" description="Disordered" evidence="2">
    <location>
        <begin position="444"/>
        <end position="473"/>
    </location>
</feature>
<feature type="coiled-coil region" evidence="1">
    <location>
        <begin position="292"/>
        <end position="341"/>
    </location>
</feature>
<organism evidence="3 4">
    <name type="scientific">Poecilia mexicana</name>
    <dbReference type="NCBI Taxonomy" id="48701"/>
    <lineage>
        <taxon>Eukaryota</taxon>
        <taxon>Metazoa</taxon>
        <taxon>Chordata</taxon>
        <taxon>Craniata</taxon>
        <taxon>Vertebrata</taxon>
        <taxon>Euteleostomi</taxon>
        <taxon>Actinopterygii</taxon>
        <taxon>Neopterygii</taxon>
        <taxon>Teleostei</taxon>
        <taxon>Neoteleostei</taxon>
        <taxon>Acanthomorphata</taxon>
        <taxon>Ovalentaria</taxon>
        <taxon>Atherinomorphae</taxon>
        <taxon>Cyprinodontiformes</taxon>
        <taxon>Poeciliidae</taxon>
        <taxon>Poeciliinae</taxon>
        <taxon>Poecilia</taxon>
    </lineage>
</organism>
<sequence>MEELRSSSPALCLDLNHSEPPGAGKSSYVITSPHSLESRTQPGIKPVQLLIRSLNELIAGQQAAPYEAMRTLHESYEKERSKLFPMPVWSKEQGRIIQPGRSRWPRSNAASSYEVVKKVKNHSAEPAVYADLCFKAKSCSFVSPKRDPERSTISSFSLGDLRYSPSAERKLQKITSEIKRKTCITVPERDRKIAALMLAKHQEEQERLKLCLQEEQERQEARRKEEARQAQAEKERRRRLKQRMKHWHKELEARRRLRLRLEHEKAAQLQQEMLLQENRWRKLKEVVEVQRREKLEAALKQTEERKKYQERLLREKMELEKRELEKEKEAAEAKEEKAWRTRELQEKRERKRLQEENHREMLRHILLKRHAEQKMAEDEAQKRNLLEKKLQRSSEKRARAAEAQHRRLRERAARQDVQLQRAQLRAKLQRVQELKHKQILVQQSQRRMERAAENTSALRRSRSQQRRERSRHRQVCHQQLSEKIQREEEASRRLRENYICVKEGKRERLQKVREQIQEEARRLVQASFHLRDRVRQQTHSRTFHQMALEAQLTASMSRIKL</sequence>
<protein>
    <recommendedName>
        <fullName evidence="5">Coiled-coil domain containing 177</fullName>
    </recommendedName>
</protein>
<dbReference type="Pfam" id="PF15558">
    <property type="entry name" value="DUF4659"/>
    <property type="match status" value="1"/>
</dbReference>
<evidence type="ECO:0000256" key="1">
    <source>
        <dbReference type="SAM" id="Coils"/>
    </source>
</evidence>
<evidence type="ECO:0000313" key="4">
    <source>
        <dbReference type="Proteomes" id="UP000261480"/>
    </source>
</evidence>
<keyword evidence="4" id="KW-1185">Reference proteome</keyword>
<feature type="region of interest" description="Disordered" evidence="2">
    <location>
        <begin position="1"/>
        <end position="27"/>
    </location>
</feature>
<dbReference type="InterPro" id="IPR029090">
    <property type="entry name" value="DUF4659"/>
</dbReference>
<accession>A0A3B3X6K9</accession>
<name>A0A3B3X6K9_9TELE</name>
<feature type="region of interest" description="Disordered" evidence="2">
    <location>
        <begin position="222"/>
        <end position="242"/>
    </location>
</feature>
<dbReference type="Proteomes" id="UP000261480">
    <property type="component" value="Unplaced"/>
</dbReference>
<reference evidence="3" key="1">
    <citation type="submission" date="2025-08" db="UniProtKB">
        <authorList>
            <consortium name="Ensembl"/>
        </authorList>
    </citation>
    <scope>IDENTIFICATION</scope>
</reference>
<evidence type="ECO:0000313" key="3">
    <source>
        <dbReference type="Ensembl" id="ENSPMEP00000010579.1"/>
    </source>
</evidence>
<keyword evidence="1" id="KW-0175">Coiled coil</keyword>